<evidence type="ECO:0000313" key="3">
    <source>
        <dbReference type="EMBL" id="PSS20161.1"/>
    </source>
</evidence>
<feature type="region of interest" description="Disordered" evidence="1">
    <location>
        <begin position="1"/>
        <end position="30"/>
    </location>
</feature>
<dbReference type="STRING" id="857342.A0A2T3B3G3"/>
<protein>
    <recommendedName>
        <fullName evidence="2">Aminoglycoside phosphotransferase domain-containing protein</fullName>
    </recommendedName>
</protein>
<accession>A0A2T3B3G3</accession>
<organism evidence="3 4">
    <name type="scientific">Amorphotheca resinae ATCC 22711</name>
    <dbReference type="NCBI Taxonomy" id="857342"/>
    <lineage>
        <taxon>Eukaryota</taxon>
        <taxon>Fungi</taxon>
        <taxon>Dikarya</taxon>
        <taxon>Ascomycota</taxon>
        <taxon>Pezizomycotina</taxon>
        <taxon>Leotiomycetes</taxon>
        <taxon>Helotiales</taxon>
        <taxon>Amorphothecaceae</taxon>
        <taxon>Amorphotheca</taxon>
    </lineage>
</organism>
<dbReference type="AlphaFoldDB" id="A0A2T3B3G3"/>
<evidence type="ECO:0000259" key="2">
    <source>
        <dbReference type="Pfam" id="PF01636"/>
    </source>
</evidence>
<dbReference type="SUPFAM" id="SSF56112">
    <property type="entry name" value="Protein kinase-like (PK-like)"/>
    <property type="match status" value="1"/>
</dbReference>
<dbReference type="OrthoDB" id="3250044at2759"/>
<dbReference type="PANTHER" id="PTHR21310">
    <property type="entry name" value="AMINOGLYCOSIDE PHOSPHOTRANSFERASE-RELATED-RELATED"/>
    <property type="match status" value="1"/>
</dbReference>
<keyword evidence="4" id="KW-1185">Reference proteome</keyword>
<dbReference type="RefSeq" id="XP_024721431.1">
    <property type="nucleotide sequence ID" value="XM_024863845.1"/>
</dbReference>
<dbReference type="InterPro" id="IPR002575">
    <property type="entry name" value="Aminoglycoside_PTrfase"/>
</dbReference>
<reference evidence="3 4" key="1">
    <citation type="journal article" date="2018" name="New Phytol.">
        <title>Comparative genomics and transcriptomics depict ericoid mycorrhizal fungi as versatile saprotrophs and plant mutualists.</title>
        <authorList>
            <person name="Martino E."/>
            <person name="Morin E."/>
            <person name="Grelet G.A."/>
            <person name="Kuo A."/>
            <person name="Kohler A."/>
            <person name="Daghino S."/>
            <person name="Barry K.W."/>
            <person name="Cichocki N."/>
            <person name="Clum A."/>
            <person name="Dockter R.B."/>
            <person name="Hainaut M."/>
            <person name="Kuo R.C."/>
            <person name="LaButti K."/>
            <person name="Lindahl B.D."/>
            <person name="Lindquist E.A."/>
            <person name="Lipzen A."/>
            <person name="Khouja H.R."/>
            <person name="Magnuson J."/>
            <person name="Murat C."/>
            <person name="Ohm R.A."/>
            <person name="Singer S.W."/>
            <person name="Spatafora J.W."/>
            <person name="Wang M."/>
            <person name="Veneault-Fourrey C."/>
            <person name="Henrissat B."/>
            <person name="Grigoriev I.V."/>
            <person name="Martin F.M."/>
            <person name="Perotto S."/>
        </authorList>
    </citation>
    <scope>NUCLEOTIDE SEQUENCE [LARGE SCALE GENOMIC DNA]</scope>
    <source>
        <strain evidence="3 4">ATCC 22711</strain>
    </source>
</reference>
<name>A0A2T3B3G3_AMORE</name>
<sequence>MATSINFGRQRRPQPQLPSDSEIIDACDRNPPCDENGLRLKGLMYPPQAPIFWIKYGLQSEGRDAEARTQDFAFRALEQIPQSDREGIRIPEIYRIFTDEHPSGNSMVYIVMGYVPGKTLLQILRDTPDSKSVEHLYDRIAKAIKLFLTFKVPDDATPGPYKGGIIRHPLFKDYEAAIEYSSVAQLQHHINKVATMIRRDQPTVDFSEEKLCFCFSDLYEGNFLFSDNGDLYVLDFEQASFLPISFMTYALIQDRQVCAAIEDKLSLPQGNLPGMIKAGSYFIMSTHTIGLPLE</sequence>
<proteinExistence type="predicted"/>
<dbReference type="EMBL" id="KZ679010">
    <property type="protein sequence ID" value="PSS20161.1"/>
    <property type="molecule type" value="Genomic_DNA"/>
</dbReference>
<dbReference type="InterPro" id="IPR011009">
    <property type="entry name" value="Kinase-like_dom_sf"/>
</dbReference>
<dbReference type="Proteomes" id="UP000241818">
    <property type="component" value="Unassembled WGS sequence"/>
</dbReference>
<feature type="domain" description="Aminoglycoside phosphotransferase" evidence="2">
    <location>
        <begin position="82"/>
        <end position="241"/>
    </location>
</feature>
<dbReference type="PANTHER" id="PTHR21310:SF39">
    <property type="entry name" value="AMINOGLYCOSIDE PHOSPHOTRANSFERASE DOMAIN-CONTAINING PROTEIN"/>
    <property type="match status" value="1"/>
</dbReference>
<dbReference type="InParanoid" id="A0A2T3B3G3"/>
<evidence type="ECO:0000256" key="1">
    <source>
        <dbReference type="SAM" id="MobiDB-lite"/>
    </source>
</evidence>
<gene>
    <name evidence="3" type="ORF">M430DRAFT_18333</name>
</gene>
<dbReference type="InterPro" id="IPR051678">
    <property type="entry name" value="AGP_Transferase"/>
</dbReference>
<evidence type="ECO:0000313" key="4">
    <source>
        <dbReference type="Proteomes" id="UP000241818"/>
    </source>
</evidence>
<dbReference type="Gene3D" id="3.90.1200.10">
    <property type="match status" value="1"/>
</dbReference>
<dbReference type="Pfam" id="PF01636">
    <property type="entry name" value="APH"/>
    <property type="match status" value="1"/>
</dbReference>
<dbReference type="GeneID" id="36571926"/>